<dbReference type="SUPFAM" id="SSF88946">
    <property type="entry name" value="Sigma2 domain of RNA polymerase sigma factors"/>
    <property type="match status" value="1"/>
</dbReference>
<dbReference type="GO" id="GO:0006352">
    <property type="term" value="P:DNA-templated transcription initiation"/>
    <property type="evidence" value="ECO:0007669"/>
    <property type="project" value="InterPro"/>
</dbReference>
<dbReference type="Pfam" id="PF04542">
    <property type="entry name" value="Sigma70_r2"/>
    <property type="match status" value="1"/>
</dbReference>
<proteinExistence type="inferred from homology"/>
<reference evidence="7 8" key="1">
    <citation type="submission" date="2014-10" db="EMBL/GenBank/DDBJ databases">
        <title>Pedobacter Kyungheensis.</title>
        <authorList>
            <person name="Anderson B.M."/>
            <person name="Newman J.D."/>
        </authorList>
    </citation>
    <scope>NUCLEOTIDE SEQUENCE [LARGE SCALE GENOMIC DNA]</scope>
    <source>
        <strain evidence="7 8">KACC 16221</strain>
    </source>
</reference>
<dbReference type="Gene3D" id="1.10.1740.10">
    <property type="match status" value="1"/>
</dbReference>
<dbReference type="Pfam" id="PF08281">
    <property type="entry name" value="Sigma70_r4_2"/>
    <property type="match status" value="1"/>
</dbReference>
<dbReference type="InterPro" id="IPR036388">
    <property type="entry name" value="WH-like_DNA-bd_sf"/>
</dbReference>
<dbReference type="NCBIfam" id="TIGR02937">
    <property type="entry name" value="sigma70-ECF"/>
    <property type="match status" value="1"/>
</dbReference>
<dbReference type="Gene3D" id="1.10.10.10">
    <property type="entry name" value="Winged helix-like DNA-binding domain superfamily/Winged helix DNA-binding domain"/>
    <property type="match status" value="1"/>
</dbReference>
<keyword evidence="4" id="KW-0804">Transcription</keyword>
<evidence type="ECO:0000259" key="5">
    <source>
        <dbReference type="Pfam" id="PF04542"/>
    </source>
</evidence>
<feature type="domain" description="RNA polymerase sigma factor 70 region 4 type 2" evidence="6">
    <location>
        <begin position="125"/>
        <end position="177"/>
    </location>
</feature>
<dbReference type="PANTHER" id="PTHR43133">
    <property type="entry name" value="RNA POLYMERASE ECF-TYPE SIGMA FACTO"/>
    <property type="match status" value="1"/>
</dbReference>
<dbReference type="Proteomes" id="UP000031246">
    <property type="component" value="Unassembled WGS sequence"/>
</dbReference>
<dbReference type="RefSeq" id="WP_039481618.1">
    <property type="nucleotide sequence ID" value="NZ_JSYN01000035.1"/>
</dbReference>
<keyword evidence="3" id="KW-0731">Sigma factor</keyword>
<evidence type="ECO:0008006" key="9">
    <source>
        <dbReference type="Google" id="ProtNLM"/>
    </source>
</evidence>
<evidence type="ECO:0000313" key="7">
    <source>
        <dbReference type="EMBL" id="KIA91086.1"/>
    </source>
</evidence>
<dbReference type="CDD" id="cd06171">
    <property type="entry name" value="Sigma70_r4"/>
    <property type="match status" value="1"/>
</dbReference>
<dbReference type="InterPro" id="IPR013324">
    <property type="entry name" value="RNA_pol_sigma_r3/r4-like"/>
</dbReference>
<dbReference type="SUPFAM" id="SSF88659">
    <property type="entry name" value="Sigma3 and sigma4 domains of RNA polymerase sigma factors"/>
    <property type="match status" value="1"/>
</dbReference>
<sequence>MKANPGNNQFWSRLLQGDRQALNEIYRLHADALFRYGIRLLHDENAVQDCIHDLFLKIWSNHARLSDTDNVRYYLISSLRNTIINYRNQQGKIEHQELQERDGFAMDFTVESQYILKEEQTEKAQRLAEAMNQLTARQKEIIYLRYFEELSYDQIAEMMDLSKKGTYKLSARALEALREILQVEKAVLIALLVSLKH</sequence>
<dbReference type="InterPro" id="IPR007627">
    <property type="entry name" value="RNA_pol_sigma70_r2"/>
</dbReference>
<dbReference type="InterPro" id="IPR013325">
    <property type="entry name" value="RNA_pol_sigma_r2"/>
</dbReference>
<evidence type="ECO:0000313" key="8">
    <source>
        <dbReference type="Proteomes" id="UP000031246"/>
    </source>
</evidence>
<evidence type="ECO:0000256" key="3">
    <source>
        <dbReference type="ARBA" id="ARBA00023082"/>
    </source>
</evidence>
<comment type="caution">
    <text evidence="7">The sequence shown here is derived from an EMBL/GenBank/DDBJ whole genome shotgun (WGS) entry which is preliminary data.</text>
</comment>
<keyword evidence="2" id="KW-0805">Transcription regulation</keyword>
<comment type="similarity">
    <text evidence="1">Belongs to the sigma-70 factor family. ECF subfamily.</text>
</comment>
<evidence type="ECO:0000256" key="1">
    <source>
        <dbReference type="ARBA" id="ARBA00010641"/>
    </source>
</evidence>
<organism evidence="7 8">
    <name type="scientific">Pedobacter kyungheensis</name>
    <dbReference type="NCBI Taxonomy" id="1069985"/>
    <lineage>
        <taxon>Bacteria</taxon>
        <taxon>Pseudomonadati</taxon>
        <taxon>Bacteroidota</taxon>
        <taxon>Sphingobacteriia</taxon>
        <taxon>Sphingobacteriales</taxon>
        <taxon>Sphingobacteriaceae</taxon>
        <taxon>Pedobacter</taxon>
    </lineage>
</organism>
<protein>
    <recommendedName>
        <fullName evidence="9">RNA polymerase subunit sigma-24</fullName>
    </recommendedName>
</protein>
<dbReference type="InterPro" id="IPR014284">
    <property type="entry name" value="RNA_pol_sigma-70_dom"/>
</dbReference>
<accession>A0A0C1D2I1</accession>
<dbReference type="EMBL" id="JSYN01000035">
    <property type="protein sequence ID" value="KIA91086.1"/>
    <property type="molecule type" value="Genomic_DNA"/>
</dbReference>
<gene>
    <name evidence="7" type="ORF">OC25_23425</name>
</gene>
<evidence type="ECO:0000256" key="4">
    <source>
        <dbReference type="ARBA" id="ARBA00023163"/>
    </source>
</evidence>
<evidence type="ECO:0000256" key="2">
    <source>
        <dbReference type="ARBA" id="ARBA00023015"/>
    </source>
</evidence>
<dbReference type="InterPro" id="IPR013249">
    <property type="entry name" value="RNA_pol_sigma70_r4_t2"/>
</dbReference>
<dbReference type="GO" id="GO:0016987">
    <property type="term" value="F:sigma factor activity"/>
    <property type="evidence" value="ECO:0007669"/>
    <property type="project" value="UniProtKB-KW"/>
</dbReference>
<keyword evidence="8" id="KW-1185">Reference proteome</keyword>
<dbReference type="AlphaFoldDB" id="A0A0C1D2I1"/>
<name>A0A0C1D2I1_9SPHI</name>
<dbReference type="InterPro" id="IPR039425">
    <property type="entry name" value="RNA_pol_sigma-70-like"/>
</dbReference>
<dbReference type="PANTHER" id="PTHR43133:SF46">
    <property type="entry name" value="RNA POLYMERASE SIGMA-70 FACTOR ECF SUBFAMILY"/>
    <property type="match status" value="1"/>
</dbReference>
<feature type="domain" description="RNA polymerase sigma-70 region 2" evidence="5">
    <location>
        <begin position="25"/>
        <end position="91"/>
    </location>
</feature>
<dbReference type="GO" id="GO:0003677">
    <property type="term" value="F:DNA binding"/>
    <property type="evidence" value="ECO:0007669"/>
    <property type="project" value="InterPro"/>
</dbReference>
<evidence type="ECO:0000259" key="6">
    <source>
        <dbReference type="Pfam" id="PF08281"/>
    </source>
</evidence>
<dbReference type="OrthoDB" id="9150024at2"/>